<dbReference type="GO" id="GO:0009773">
    <property type="term" value="P:photosynthetic electron transport in photosystem I"/>
    <property type="evidence" value="ECO:0007669"/>
    <property type="project" value="InterPro"/>
</dbReference>
<feature type="transmembrane region" description="Helical" evidence="5">
    <location>
        <begin position="209"/>
        <end position="232"/>
    </location>
</feature>
<gene>
    <name evidence="6" type="ORF">MUK42_04795</name>
</gene>
<keyword evidence="7" id="KW-1185">Reference proteome</keyword>
<feature type="region of interest" description="Disordered" evidence="4">
    <location>
        <begin position="58"/>
        <end position="114"/>
    </location>
</feature>
<evidence type="ECO:0000256" key="2">
    <source>
        <dbReference type="ARBA" id="ARBA00009758"/>
    </source>
</evidence>
<evidence type="ECO:0000256" key="5">
    <source>
        <dbReference type="SAM" id="Phobius"/>
    </source>
</evidence>
<keyword evidence="5" id="KW-1133">Transmembrane helix</keyword>
<dbReference type="InterPro" id="IPR037497">
    <property type="entry name" value="PGR5"/>
</dbReference>
<reference evidence="6" key="1">
    <citation type="submission" date="2022-05" db="EMBL/GenBank/DDBJ databases">
        <title>The Musa troglodytarum L. genome provides insights into the mechanism of non-climacteric behaviour and enrichment of carotenoids.</title>
        <authorList>
            <person name="Wang J."/>
        </authorList>
    </citation>
    <scope>NUCLEOTIDE SEQUENCE</scope>
    <source>
        <tissue evidence="6">Leaf</tissue>
    </source>
</reference>
<comment type="similarity">
    <text evidence="2">Belongs to the Rho GDI family.</text>
</comment>
<dbReference type="GO" id="GO:0009507">
    <property type="term" value="C:chloroplast"/>
    <property type="evidence" value="ECO:0007669"/>
    <property type="project" value="TreeGrafter"/>
</dbReference>
<evidence type="ECO:0000256" key="3">
    <source>
        <dbReference type="ARBA" id="ARBA00022490"/>
    </source>
</evidence>
<comment type="subcellular location">
    <subcellularLocation>
        <location evidence="1">Cytoplasm</location>
    </subcellularLocation>
</comment>
<evidence type="ECO:0000256" key="4">
    <source>
        <dbReference type="SAM" id="MobiDB-lite"/>
    </source>
</evidence>
<dbReference type="Pfam" id="PF02115">
    <property type="entry name" value="Rho_GDI"/>
    <property type="match status" value="1"/>
</dbReference>
<evidence type="ECO:0000313" key="6">
    <source>
        <dbReference type="EMBL" id="URE11034.1"/>
    </source>
</evidence>
<feature type="compositionally biased region" description="Low complexity" evidence="4">
    <location>
        <begin position="104"/>
        <end position="114"/>
    </location>
</feature>
<organism evidence="6 7">
    <name type="scientific">Musa troglodytarum</name>
    <name type="common">fe'i banana</name>
    <dbReference type="NCBI Taxonomy" id="320322"/>
    <lineage>
        <taxon>Eukaryota</taxon>
        <taxon>Viridiplantae</taxon>
        <taxon>Streptophyta</taxon>
        <taxon>Embryophyta</taxon>
        <taxon>Tracheophyta</taxon>
        <taxon>Spermatophyta</taxon>
        <taxon>Magnoliopsida</taxon>
        <taxon>Liliopsida</taxon>
        <taxon>Zingiberales</taxon>
        <taxon>Musaceae</taxon>
        <taxon>Musa</taxon>
    </lineage>
</organism>
<name>A0A9E7GFH1_9LILI</name>
<dbReference type="GO" id="GO:0007266">
    <property type="term" value="P:Rho protein signal transduction"/>
    <property type="evidence" value="ECO:0007669"/>
    <property type="project" value="InterPro"/>
</dbReference>
<dbReference type="PANTHER" id="PTHR35709">
    <property type="entry name" value="PROTEIN PROTON GRADIENT REGULATION 5, CHLOROPLASTIC"/>
    <property type="match status" value="1"/>
</dbReference>
<dbReference type="EMBL" id="CP097508">
    <property type="protein sequence ID" value="URE11034.1"/>
    <property type="molecule type" value="Genomic_DNA"/>
</dbReference>
<dbReference type="SUPFAM" id="SSF81296">
    <property type="entry name" value="E set domains"/>
    <property type="match status" value="1"/>
</dbReference>
<dbReference type="InterPro" id="IPR000406">
    <property type="entry name" value="Rho_GDI"/>
</dbReference>
<evidence type="ECO:0000256" key="1">
    <source>
        <dbReference type="ARBA" id="ARBA00004496"/>
    </source>
</evidence>
<dbReference type="PANTHER" id="PTHR35709:SF1">
    <property type="entry name" value="PROTEIN PROTON GRADIENT REGULATION 5, CHLOROPLASTIC"/>
    <property type="match status" value="1"/>
</dbReference>
<dbReference type="Gene3D" id="2.70.50.30">
    <property type="entry name" value="Coagulation Factor XIII, subunit A, domain 1"/>
    <property type="match status" value="1"/>
</dbReference>
<keyword evidence="5" id="KW-0812">Transmembrane</keyword>
<dbReference type="OrthoDB" id="1683373at2759"/>
<proteinExistence type="inferred from homology"/>
<dbReference type="GO" id="GO:0005094">
    <property type="term" value="F:Rho GDP-dissociation inhibitor activity"/>
    <property type="evidence" value="ECO:0007669"/>
    <property type="project" value="InterPro"/>
</dbReference>
<dbReference type="AlphaFoldDB" id="A0A9E7GFH1"/>
<accession>A0A9E7GFH1</accession>
<keyword evidence="5" id="KW-0472">Membrane</keyword>
<dbReference type="InterPro" id="IPR014756">
    <property type="entry name" value="Ig_E-set"/>
</dbReference>
<sequence length="247" mass="27564">MLGAFAPQRDPHELLLEEETTPFGVLARGIYSAKLKVKWFRDDAIRWSRFDRRVKKKQRPCLLRHSQSTRASKAHHRRVNRDLHCVASIRRSKSKPQPHTPGNRSSSRVSSSPPLRACARASMAASPTAAGCRALPSCFHGSWATSFPGEDRAALARHVTGVLVRAARPRRSSPRMGNVNEGKGLFAPVVVLVRNIIGRKRFDQFRGKAIAVHSQVGVDLLLFLIVMASVVARSGDHRVLQDSRCRW</sequence>
<protein>
    <submittedName>
        <fullName evidence="6">Protein PROTON GRADIENT REGULATION 5, chloroplastic</fullName>
    </submittedName>
</protein>
<evidence type="ECO:0000313" key="7">
    <source>
        <dbReference type="Proteomes" id="UP001055439"/>
    </source>
</evidence>
<keyword evidence="3" id="KW-0963">Cytoplasm</keyword>
<dbReference type="Proteomes" id="UP001055439">
    <property type="component" value="Chromosome 6"/>
</dbReference>
<dbReference type="InterPro" id="IPR024792">
    <property type="entry name" value="RhoGDI_dom_sf"/>
</dbReference>
<dbReference type="GO" id="GO:0009644">
    <property type="term" value="P:response to high light intensity"/>
    <property type="evidence" value="ECO:0007669"/>
    <property type="project" value="InterPro"/>
</dbReference>
<dbReference type="GO" id="GO:0009055">
    <property type="term" value="F:electron transfer activity"/>
    <property type="evidence" value="ECO:0007669"/>
    <property type="project" value="TreeGrafter"/>
</dbReference>